<proteinExistence type="predicted"/>
<feature type="transmembrane region" description="Helical" evidence="1">
    <location>
        <begin position="20"/>
        <end position="41"/>
    </location>
</feature>
<feature type="transmembrane region" description="Helical" evidence="1">
    <location>
        <begin position="244"/>
        <end position="265"/>
    </location>
</feature>
<accession>A0ABU3Y2X3</accession>
<organism evidence="3 4">
    <name type="scientific">Sphingomonas agrestis</name>
    <dbReference type="NCBI Taxonomy" id="3080540"/>
    <lineage>
        <taxon>Bacteria</taxon>
        <taxon>Pseudomonadati</taxon>
        <taxon>Pseudomonadota</taxon>
        <taxon>Alphaproteobacteria</taxon>
        <taxon>Sphingomonadales</taxon>
        <taxon>Sphingomonadaceae</taxon>
        <taxon>Sphingomonas</taxon>
    </lineage>
</organism>
<protein>
    <submittedName>
        <fullName evidence="3">DUF1206 domain-containing protein</fullName>
    </submittedName>
</protein>
<feature type="domain" description="DUF1206" evidence="2">
    <location>
        <begin position="106"/>
        <end position="178"/>
    </location>
</feature>
<dbReference type="Pfam" id="PF06724">
    <property type="entry name" value="DUF1206"/>
    <property type="match status" value="3"/>
</dbReference>
<feature type="transmembrane region" description="Helical" evidence="1">
    <location>
        <begin position="61"/>
        <end position="85"/>
    </location>
</feature>
<feature type="transmembrane region" description="Helical" evidence="1">
    <location>
        <begin position="154"/>
        <end position="174"/>
    </location>
</feature>
<feature type="transmembrane region" description="Helical" evidence="1">
    <location>
        <begin position="203"/>
        <end position="224"/>
    </location>
</feature>
<feature type="transmembrane region" description="Helical" evidence="1">
    <location>
        <begin position="106"/>
        <end position="127"/>
    </location>
</feature>
<evidence type="ECO:0000259" key="2">
    <source>
        <dbReference type="Pfam" id="PF06724"/>
    </source>
</evidence>
<keyword evidence="1" id="KW-0812">Transmembrane</keyword>
<gene>
    <name evidence="3" type="ORF">RZN05_02020</name>
</gene>
<name>A0ABU3Y2X3_9SPHN</name>
<feature type="domain" description="DUF1206" evidence="2">
    <location>
        <begin position="201"/>
        <end position="270"/>
    </location>
</feature>
<dbReference type="InterPro" id="IPR009597">
    <property type="entry name" value="DUF1206"/>
</dbReference>
<dbReference type="Proteomes" id="UP001273531">
    <property type="component" value="Unassembled WGS sequence"/>
</dbReference>
<comment type="caution">
    <text evidence="3">The sequence shown here is derived from an EMBL/GenBank/DDBJ whole genome shotgun (WGS) entry which is preliminary data.</text>
</comment>
<evidence type="ECO:0000313" key="4">
    <source>
        <dbReference type="Proteomes" id="UP001273531"/>
    </source>
</evidence>
<dbReference type="EMBL" id="JAWJEJ010000001">
    <property type="protein sequence ID" value="MDV3455745.1"/>
    <property type="molecule type" value="Genomic_DNA"/>
</dbReference>
<evidence type="ECO:0000256" key="1">
    <source>
        <dbReference type="SAM" id="Phobius"/>
    </source>
</evidence>
<reference evidence="3 4" key="1">
    <citation type="submission" date="2023-10" db="EMBL/GenBank/DDBJ databases">
        <title>Sphingomonas sp. HF-S4 16S ribosomal RNA gene Genome sequencing and assembly.</title>
        <authorList>
            <person name="Lee H."/>
        </authorList>
    </citation>
    <scope>NUCLEOTIDE SEQUENCE [LARGE SCALE GENOMIC DNA]</scope>
    <source>
        <strain evidence="3 4">HF-S4</strain>
    </source>
</reference>
<dbReference type="RefSeq" id="WP_317224957.1">
    <property type="nucleotide sequence ID" value="NZ_JAWJEJ010000001.1"/>
</dbReference>
<sequence length="276" mass="29652">MRSRAAGSRITDKSHRAATLIARLGFAARGLVYLLVGWFALDAARRGNAPADNQEAMGSLLHQPLGQVLLGIVTLGLLGYALWRFSEAVFDPERRGTSAGAIVERIGFGWSALVHTTLAVYAGRLALRLARPETRPGDERAQDWSGWLMEQPGGVWLLGGIGLLLIGGAGAQAWKAWRNKFASELSGDVPLPRYVCMAGQIGYAARALVFALVGWALLAAAWHARAQEAGGMSQALRTLRDGPFGSLLLAIVAAGLMLFGVYSFIEARFRRVRVGK</sequence>
<keyword evidence="1" id="KW-0472">Membrane</keyword>
<evidence type="ECO:0000313" key="3">
    <source>
        <dbReference type="EMBL" id="MDV3455745.1"/>
    </source>
</evidence>
<keyword evidence="4" id="KW-1185">Reference proteome</keyword>
<keyword evidence="1" id="KW-1133">Transmembrane helix</keyword>
<feature type="domain" description="DUF1206" evidence="2">
    <location>
        <begin position="24"/>
        <end position="90"/>
    </location>
</feature>